<evidence type="ECO:0000256" key="3">
    <source>
        <dbReference type="ARBA" id="ARBA00023004"/>
    </source>
</evidence>
<evidence type="ECO:0000256" key="4">
    <source>
        <dbReference type="ARBA" id="ARBA00023014"/>
    </source>
</evidence>
<dbReference type="PANTHER" id="PTHR46491">
    <property type="entry name" value="CDGSH IRON SULFUR DOMAIN PROTEIN HOMOLOG"/>
    <property type="match status" value="1"/>
</dbReference>
<keyword evidence="4" id="KW-0411">Iron-sulfur</keyword>
<feature type="domain" description="Iron-binding zinc finger CDGSH type" evidence="5">
    <location>
        <begin position="9"/>
        <end position="46"/>
    </location>
</feature>
<dbReference type="PANTHER" id="PTHR46491:SF3">
    <property type="entry name" value="CDGSH IRON-SULFUR DOMAIN-CONTAINING PROTEIN 3, MITOCHONDRIAL"/>
    <property type="match status" value="1"/>
</dbReference>
<name>A0A381XTG7_9ZZZZ</name>
<dbReference type="GO" id="GO:0046872">
    <property type="term" value="F:metal ion binding"/>
    <property type="evidence" value="ECO:0007669"/>
    <property type="project" value="UniProtKB-KW"/>
</dbReference>
<dbReference type="InterPro" id="IPR018967">
    <property type="entry name" value="FeS-contain_CDGSH-typ"/>
</dbReference>
<keyword evidence="2" id="KW-0479">Metal-binding</keyword>
<dbReference type="Gene3D" id="3.40.5.90">
    <property type="entry name" value="CDGSH iron-sulfur domain, mitoNEET-type"/>
    <property type="match status" value="2"/>
</dbReference>
<dbReference type="GO" id="GO:0051537">
    <property type="term" value="F:2 iron, 2 sulfur cluster binding"/>
    <property type="evidence" value="ECO:0007669"/>
    <property type="project" value="UniProtKB-KW"/>
</dbReference>
<dbReference type="InterPro" id="IPR052950">
    <property type="entry name" value="CISD"/>
</dbReference>
<evidence type="ECO:0000259" key="5">
    <source>
        <dbReference type="SMART" id="SM00704"/>
    </source>
</evidence>
<organism evidence="6">
    <name type="scientific">marine metagenome</name>
    <dbReference type="NCBI Taxonomy" id="408172"/>
    <lineage>
        <taxon>unclassified sequences</taxon>
        <taxon>metagenomes</taxon>
        <taxon>ecological metagenomes</taxon>
    </lineage>
</organism>
<evidence type="ECO:0000256" key="2">
    <source>
        <dbReference type="ARBA" id="ARBA00022723"/>
    </source>
</evidence>
<dbReference type="GO" id="GO:0005739">
    <property type="term" value="C:mitochondrion"/>
    <property type="evidence" value="ECO:0007669"/>
    <property type="project" value="TreeGrafter"/>
</dbReference>
<keyword evidence="1" id="KW-0001">2Fe-2S</keyword>
<evidence type="ECO:0000313" key="6">
    <source>
        <dbReference type="EMBL" id="SVA68069.1"/>
    </source>
</evidence>
<dbReference type="AlphaFoldDB" id="A0A381XTG7"/>
<evidence type="ECO:0000256" key="1">
    <source>
        <dbReference type="ARBA" id="ARBA00022714"/>
    </source>
</evidence>
<dbReference type="Pfam" id="PF09360">
    <property type="entry name" value="zf-CDGSH"/>
    <property type="match status" value="2"/>
</dbReference>
<dbReference type="InterPro" id="IPR042216">
    <property type="entry name" value="MitoNEET_CISD"/>
</dbReference>
<keyword evidence="3" id="KW-0408">Iron</keyword>
<protein>
    <recommendedName>
        <fullName evidence="5">Iron-binding zinc finger CDGSH type domain-containing protein</fullName>
    </recommendedName>
</protein>
<dbReference type="SMART" id="SM00704">
    <property type="entry name" value="ZnF_CDGSH"/>
    <property type="match status" value="2"/>
</dbReference>
<reference evidence="6" key="1">
    <citation type="submission" date="2018-05" db="EMBL/GenBank/DDBJ databases">
        <authorList>
            <person name="Lanie J.A."/>
            <person name="Ng W.-L."/>
            <person name="Kazmierczak K.M."/>
            <person name="Andrzejewski T.M."/>
            <person name="Davidsen T.M."/>
            <person name="Wayne K.J."/>
            <person name="Tettelin H."/>
            <person name="Glass J.I."/>
            <person name="Rusch D."/>
            <person name="Podicherti R."/>
            <person name="Tsui H.-C.T."/>
            <person name="Winkler M.E."/>
        </authorList>
    </citation>
    <scope>NUCLEOTIDE SEQUENCE</scope>
</reference>
<dbReference type="EMBL" id="UINC01016332">
    <property type="protein sequence ID" value="SVA68069.1"/>
    <property type="molecule type" value="Genomic_DNA"/>
</dbReference>
<accession>A0A381XTG7</accession>
<sequence>MTYPKIVTKEPFAIDIKEGDKYWWCSCGLSEKQPFCDGKHKTFETNMVPVEYKAEATKKVFFCGCKNSEKKPFCDGTHTKI</sequence>
<gene>
    <name evidence="6" type="ORF">METZ01_LOCUS120923</name>
</gene>
<feature type="domain" description="Iron-binding zinc finger CDGSH type" evidence="5">
    <location>
        <begin position="47"/>
        <end position="81"/>
    </location>
</feature>
<proteinExistence type="predicted"/>